<keyword evidence="2" id="KW-1185">Reference proteome</keyword>
<evidence type="ECO:0000313" key="2">
    <source>
        <dbReference type="Proteomes" id="UP000000269"/>
    </source>
</evidence>
<name>A8MKQ4_ALKOO</name>
<sequence>MQNKRRILMIAIVLLGIIAVANPRTIEYLKGKIFGTEKGTISLINEIETTHSSQIIYEKLDNGLLQYWEGILIYYNYKGEQLWSANLSIHRPTIKTSADSIFVVDEAKNQVIRINKKGEMIYKNTLARPYSNINVCDNNYAVIYHNVEGPIQYITILDENGSKSSEITLSEGMVTGLAISKSNDKVAISTIGTNGERLENNLSIYDLKGNLLGIENFKNNIIIHVFFNKNGDLLVFDESNIFSMDKNNKIKWETEFKGKLSHVSKSNTDYMTFYTEDHNKNSIIYSNGGNKIKTIDYSGKSMGELKVKDEILGIDNFKNDIIAYSLRTVFRVGKEGNIILEYPYPSDILKSYGLSEEIFVVITKEKVSFLQFRKK</sequence>
<accession>A8MKQ4</accession>
<dbReference type="OrthoDB" id="1950859at2"/>
<dbReference type="HOGENOM" id="CLU_737011_0_0_9"/>
<dbReference type="SUPFAM" id="SSF63829">
    <property type="entry name" value="Calcium-dependent phosphotriesterase"/>
    <property type="match status" value="1"/>
</dbReference>
<dbReference type="InterPro" id="IPR043765">
    <property type="entry name" value="DUF5711"/>
</dbReference>
<dbReference type="KEGG" id="aoe:Clos_2857"/>
<dbReference type="Pfam" id="PF18975">
    <property type="entry name" value="DUF5711"/>
    <property type="match status" value="1"/>
</dbReference>
<protein>
    <submittedName>
        <fullName evidence="1">Uncharacterized protein</fullName>
    </submittedName>
</protein>
<evidence type="ECO:0000313" key="1">
    <source>
        <dbReference type="EMBL" id="ABW20386.1"/>
    </source>
</evidence>
<proteinExistence type="predicted"/>
<dbReference type="AlphaFoldDB" id="A8MKQ4"/>
<gene>
    <name evidence="1" type="ordered locus">Clos_2857</name>
</gene>
<dbReference type="STRING" id="350688.Clos_2857"/>
<dbReference type="eggNOG" id="ENOG50323G7">
    <property type="taxonomic scope" value="Bacteria"/>
</dbReference>
<dbReference type="EMBL" id="CP000853">
    <property type="protein sequence ID" value="ABW20386.1"/>
    <property type="molecule type" value="Genomic_DNA"/>
</dbReference>
<organism evidence="1 2">
    <name type="scientific">Alkaliphilus oremlandii (strain OhILAs)</name>
    <name type="common">Clostridium oremlandii (strain OhILAs)</name>
    <dbReference type="NCBI Taxonomy" id="350688"/>
    <lineage>
        <taxon>Bacteria</taxon>
        <taxon>Bacillati</taxon>
        <taxon>Bacillota</taxon>
        <taxon>Clostridia</taxon>
        <taxon>Peptostreptococcales</taxon>
        <taxon>Natronincolaceae</taxon>
        <taxon>Alkaliphilus</taxon>
    </lineage>
</organism>
<dbReference type="RefSeq" id="WP_012160693.1">
    <property type="nucleotide sequence ID" value="NC_009922.1"/>
</dbReference>
<reference evidence="2" key="1">
    <citation type="submission" date="2007-10" db="EMBL/GenBank/DDBJ databases">
        <title>Complete genome of Alkaliphilus oremlandii OhILAs.</title>
        <authorList>
            <person name="Copeland A."/>
            <person name="Lucas S."/>
            <person name="Lapidus A."/>
            <person name="Barry K."/>
            <person name="Detter J.C."/>
            <person name="Glavina del Rio T."/>
            <person name="Hammon N."/>
            <person name="Israni S."/>
            <person name="Dalin E."/>
            <person name="Tice H."/>
            <person name="Pitluck S."/>
            <person name="Chain P."/>
            <person name="Malfatti S."/>
            <person name="Shin M."/>
            <person name="Vergez L."/>
            <person name="Schmutz J."/>
            <person name="Larimer F."/>
            <person name="Land M."/>
            <person name="Hauser L."/>
            <person name="Kyrpides N."/>
            <person name="Mikhailova N."/>
            <person name="Stolz J.F."/>
            <person name="Dawson A."/>
            <person name="Fisher E."/>
            <person name="Crable B."/>
            <person name="Perera E."/>
            <person name="Lisak J."/>
            <person name="Ranganathan M."/>
            <person name="Basu P."/>
            <person name="Richardson P."/>
        </authorList>
    </citation>
    <scope>NUCLEOTIDE SEQUENCE [LARGE SCALE GENOMIC DNA]</scope>
    <source>
        <strain evidence="2">OhILAs</strain>
    </source>
</reference>
<dbReference type="Proteomes" id="UP000000269">
    <property type="component" value="Chromosome"/>
</dbReference>